<organism evidence="1 2">
    <name type="scientific">Paraglaciecola psychrophila 170</name>
    <dbReference type="NCBI Taxonomy" id="1129794"/>
    <lineage>
        <taxon>Bacteria</taxon>
        <taxon>Pseudomonadati</taxon>
        <taxon>Pseudomonadota</taxon>
        <taxon>Gammaproteobacteria</taxon>
        <taxon>Alteromonadales</taxon>
        <taxon>Alteromonadaceae</taxon>
        <taxon>Paraglaciecola</taxon>
    </lineage>
</organism>
<name>M4RI20_9ALTE</name>
<dbReference type="PATRIC" id="fig|1129794.4.peg.104"/>
<keyword evidence="2" id="KW-1185">Reference proteome</keyword>
<dbReference type="Gene3D" id="3.30.450.40">
    <property type="match status" value="1"/>
</dbReference>
<dbReference type="Proteomes" id="UP000011864">
    <property type="component" value="Chromosome"/>
</dbReference>
<protein>
    <submittedName>
        <fullName evidence="1">GAF sensor-containing diguanylate cyclase/phosphodiesterase</fullName>
    </submittedName>
</protein>
<dbReference type="STRING" id="1129794.C427_0108"/>
<evidence type="ECO:0000313" key="1">
    <source>
        <dbReference type="EMBL" id="AGH42218.1"/>
    </source>
</evidence>
<dbReference type="AlphaFoldDB" id="M4RI20"/>
<gene>
    <name evidence="1" type="ORF">C427_0108</name>
</gene>
<evidence type="ECO:0000313" key="2">
    <source>
        <dbReference type="Proteomes" id="UP000011864"/>
    </source>
</evidence>
<dbReference type="HOGENOM" id="CLU_2357177_0_0_6"/>
<sequence length="96" mass="11007">MISKNNANQLSLEELRELVPQLQRITKKYKHSESIQNSLFDISELASSINELSSLYPAIHDIIGDLMPAQNFFVAFYEEEKKSLILSISWTNSMSK</sequence>
<dbReference type="InterPro" id="IPR029016">
    <property type="entry name" value="GAF-like_dom_sf"/>
</dbReference>
<reference evidence="1 2" key="1">
    <citation type="journal article" date="2013" name="Genome Announc.">
        <title>Complete Genome Sequence of Glaciecola psychrophila Strain 170T.</title>
        <authorList>
            <person name="Yin J."/>
            <person name="Chen J."/>
            <person name="Liu G."/>
            <person name="Yu Y."/>
            <person name="Song L."/>
            <person name="Wang X."/>
            <person name="Qu X."/>
        </authorList>
    </citation>
    <scope>NUCLEOTIDE SEQUENCE [LARGE SCALE GENOMIC DNA]</scope>
    <source>
        <strain evidence="1 2">170</strain>
    </source>
</reference>
<dbReference type="SUPFAM" id="SSF55781">
    <property type="entry name" value="GAF domain-like"/>
    <property type="match status" value="1"/>
</dbReference>
<dbReference type="eggNOG" id="COG2203">
    <property type="taxonomic scope" value="Bacteria"/>
</dbReference>
<proteinExistence type="predicted"/>
<accession>M4RI20</accession>
<dbReference type="EMBL" id="CP003837">
    <property type="protein sequence ID" value="AGH42218.1"/>
    <property type="molecule type" value="Genomic_DNA"/>
</dbReference>
<dbReference type="KEGG" id="gps:C427_0108"/>